<protein>
    <submittedName>
        <fullName evidence="1">Uncharacterized protein</fullName>
    </submittedName>
</protein>
<dbReference type="Proteomes" id="UP000326757">
    <property type="component" value="Unassembled WGS sequence"/>
</dbReference>
<organism evidence="1 2">
    <name type="scientific">Monilinia laxa</name>
    <name type="common">Brown rot fungus</name>
    <name type="synonym">Sclerotinia laxa</name>
    <dbReference type="NCBI Taxonomy" id="61186"/>
    <lineage>
        <taxon>Eukaryota</taxon>
        <taxon>Fungi</taxon>
        <taxon>Dikarya</taxon>
        <taxon>Ascomycota</taxon>
        <taxon>Pezizomycotina</taxon>
        <taxon>Leotiomycetes</taxon>
        <taxon>Helotiales</taxon>
        <taxon>Sclerotiniaceae</taxon>
        <taxon>Monilinia</taxon>
    </lineage>
</organism>
<dbReference type="AlphaFoldDB" id="A0A5N6K6N5"/>
<evidence type="ECO:0000313" key="1">
    <source>
        <dbReference type="EMBL" id="KAB8298244.1"/>
    </source>
</evidence>
<sequence length="143" mass="16365">MRDKRNLNEELSTKQIGGRHHATLPHIELSTVPSTRSKEKTNCTLSSQIHRTIDIFRNISSKNNKRHRLHPIRTQPYPNFPVLAAREIRDIIACSSASYQLQIFLKLVSSLPCGFVPMFSRLPLPFDGWGIEFCYSATVINFV</sequence>
<keyword evidence="2" id="KW-1185">Reference proteome</keyword>
<comment type="caution">
    <text evidence="1">The sequence shown here is derived from an EMBL/GenBank/DDBJ whole genome shotgun (WGS) entry which is preliminary data.</text>
</comment>
<proteinExistence type="predicted"/>
<accession>A0A5N6K6N5</accession>
<evidence type="ECO:0000313" key="2">
    <source>
        <dbReference type="Proteomes" id="UP000326757"/>
    </source>
</evidence>
<dbReference type="EMBL" id="VIGI01000007">
    <property type="protein sequence ID" value="KAB8298244.1"/>
    <property type="molecule type" value="Genomic_DNA"/>
</dbReference>
<reference evidence="1 2" key="1">
    <citation type="submission" date="2019-06" db="EMBL/GenBank/DDBJ databases">
        <title>Genome Sequence of the Brown Rot Fungal Pathogen Monilinia laxa.</title>
        <authorList>
            <person name="De Miccolis Angelini R.M."/>
            <person name="Landi L."/>
            <person name="Abate D."/>
            <person name="Pollastro S."/>
            <person name="Romanazzi G."/>
            <person name="Faretra F."/>
        </authorList>
    </citation>
    <scope>NUCLEOTIDE SEQUENCE [LARGE SCALE GENOMIC DNA]</scope>
    <source>
        <strain evidence="1 2">Mlax316</strain>
    </source>
</reference>
<name>A0A5N6K6N5_MONLA</name>
<gene>
    <name evidence="1" type="ORF">EYC80_001977</name>
</gene>